<reference evidence="5" key="2">
    <citation type="submission" date="2018-11" db="EMBL/GenBank/DDBJ databases">
        <title>Trombidioid mite genomics.</title>
        <authorList>
            <person name="Dong X."/>
        </authorList>
    </citation>
    <scope>NUCLEOTIDE SEQUENCE</scope>
    <source>
        <strain evidence="5">UoL-WK</strain>
    </source>
</reference>
<organism evidence="5 6">
    <name type="scientific">Dinothrombium tinctorium</name>
    <dbReference type="NCBI Taxonomy" id="1965070"/>
    <lineage>
        <taxon>Eukaryota</taxon>
        <taxon>Metazoa</taxon>
        <taxon>Ecdysozoa</taxon>
        <taxon>Arthropoda</taxon>
        <taxon>Chelicerata</taxon>
        <taxon>Arachnida</taxon>
        <taxon>Acari</taxon>
        <taxon>Acariformes</taxon>
        <taxon>Trombidiformes</taxon>
        <taxon>Prostigmata</taxon>
        <taxon>Anystina</taxon>
        <taxon>Parasitengona</taxon>
        <taxon>Trombidioidea</taxon>
        <taxon>Trombidiidae</taxon>
        <taxon>Dinothrombium</taxon>
    </lineage>
</organism>
<dbReference type="EMBL" id="NCKU01001959">
    <property type="protein sequence ID" value="RWS10797.1"/>
    <property type="molecule type" value="Genomic_DNA"/>
</dbReference>
<evidence type="ECO:0000313" key="5">
    <source>
        <dbReference type="EMBL" id="RWS11254.1"/>
    </source>
</evidence>
<dbReference type="EMBL" id="NCKU01001788">
    <property type="protein sequence ID" value="RWS11254.1"/>
    <property type="molecule type" value="Genomic_DNA"/>
</dbReference>
<evidence type="ECO:0000313" key="6">
    <source>
        <dbReference type="Proteomes" id="UP000285301"/>
    </source>
</evidence>
<dbReference type="Proteomes" id="UP000285301">
    <property type="component" value="Unassembled WGS sequence"/>
</dbReference>
<dbReference type="Pfam" id="PF16066">
    <property type="entry name" value="DUF4808"/>
    <property type="match status" value="1"/>
</dbReference>
<dbReference type="PANTHER" id="PTHR21104:SF1">
    <property type="entry name" value="FIBRONECTIN TYPE III DOMAIN-CONTAINING PROTEIN"/>
    <property type="match status" value="1"/>
</dbReference>
<dbReference type="AlphaFoldDB" id="A0A3S4R3X0"/>
<keyword evidence="1" id="KW-0812">Transmembrane</keyword>
<dbReference type="PANTHER" id="PTHR21104">
    <property type="entry name" value="FIBRONECTIN TYPE III DOMAIN-CONTAINING PROTEIN"/>
    <property type="match status" value="1"/>
</dbReference>
<accession>A0A3S4R3X0</accession>
<evidence type="ECO:0000313" key="4">
    <source>
        <dbReference type="EMBL" id="RWS10797.1"/>
    </source>
</evidence>
<dbReference type="EMBL" id="NCKU01002006">
    <property type="protein sequence ID" value="RWS10684.1"/>
    <property type="molecule type" value="Genomic_DNA"/>
</dbReference>
<reference evidence="5 6" key="1">
    <citation type="journal article" date="2018" name="Gigascience">
        <title>Genomes of trombidid mites reveal novel predicted allergens and laterally-transferred genes associated with secondary metabolism.</title>
        <authorList>
            <person name="Dong X."/>
            <person name="Chaisiri K."/>
            <person name="Xia D."/>
            <person name="Armstrong S.D."/>
            <person name="Fang Y."/>
            <person name="Donnelly M.J."/>
            <person name="Kadowaki T."/>
            <person name="McGarry J.W."/>
            <person name="Darby A.C."/>
            <person name="Makepeace B.L."/>
        </authorList>
    </citation>
    <scope>NUCLEOTIDE SEQUENCE [LARGE SCALE GENOMIC DNA]</scope>
    <source>
        <strain evidence="5">UoL-WK</strain>
    </source>
</reference>
<keyword evidence="1" id="KW-1133">Transmembrane helix</keyword>
<feature type="transmembrane region" description="Helical" evidence="1">
    <location>
        <begin position="90"/>
        <end position="108"/>
    </location>
</feature>
<dbReference type="OrthoDB" id="6424355at2759"/>
<evidence type="ECO:0000256" key="1">
    <source>
        <dbReference type="SAM" id="Phobius"/>
    </source>
</evidence>
<feature type="domain" description="Fibronectin type III" evidence="2">
    <location>
        <begin position="85"/>
        <end position="235"/>
    </location>
</feature>
<evidence type="ECO:0000259" key="2">
    <source>
        <dbReference type="Pfam" id="PF16066"/>
    </source>
</evidence>
<proteinExistence type="predicted"/>
<keyword evidence="1" id="KW-0472">Membrane</keyword>
<evidence type="ECO:0000313" key="3">
    <source>
        <dbReference type="EMBL" id="RWS10684.1"/>
    </source>
</evidence>
<comment type="caution">
    <text evidence="5">The sequence shown here is derived from an EMBL/GenBank/DDBJ whole genome shotgun (WGS) entry which is preliminary data.</text>
</comment>
<gene>
    <name evidence="3" type="ORF">B4U79_08652</name>
    <name evidence="5" type="ORF">B4U79_10106</name>
    <name evidence="4" type="ORF">B4U79_11265</name>
</gene>
<name>A0A3S4R3X0_9ACAR</name>
<protein>
    <submittedName>
        <fullName evidence="5">Phosphorylated CTD-interacting factor-like protein</fullName>
    </submittedName>
</protein>
<sequence length="263" mass="30601">MIPIFLLYRYFVSRELDPKTRSVELCDLDPKTEYQVELSVIAGNKTYKNPIIGFISPSDEMHVYGRRGMRGMTHGYAARGGPVVYRLDEIAIVVFVLCFWMAVIFLFCNKWGKIRHLEPYQPQYQPETPFQSPVYSIHNSKPTRMNTCTSSNYPPFFATMNASRINMHSFERQRTMSAGSKIGSLYHCASACIYQTPLPNRPRVNSVIVNMSPSFIQNGHDCPLKRKFKSAEDIEMYSFKQRLDNQKRLSHTNLMQFHPYFRH</sequence>
<dbReference type="InterPro" id="IPR032073">
    <property type="entry name" value="FNDC5_C"/>
</dbReference>
<keyword evidence="6" id="KW-1185">Reference proteome</keyword>